<proteinExistence type="predicted"/>
<dbReference type="InterPro" id="IPR035249">
    <property type="entry name" value="DUF5441"/>
</dbReference>
<accession>Q2Y0I8</accession>
<dbReference type="EMBL" id="AY599834">
    <property type="protein sequence ID" value="AAW33157.1"/>
    <property type="molecule type" value="Genomic_DNA"/>
</dbReference>
<sequence>MGVQRCQGPILPWSQRPSQGCFRHGEGVRAWLGACEGALQTHPAGREPLPIGALHVGQVAVYHEFVVERLGRVAFGTELTFGSFMAGGAVDTFEGIQLGREENGFGGVCIRTAGGADGFALHEPGQIRLIGVKNKFSAMFFDAFLTFGFHEFVSPLGDKEAVRVPVDRLYGPVLERSASVLFVEEPSPL</sequence>
<dbReference type="EMBL" id="DQ086466">
    <property type="protein sequence ID" value="ABB17772.1"/>
    <property type="molecule type" value="Genomic_DNA"/>
</dbReference>
<name>Q2Y0I8_ADE03</name>
<dbReference type="Pfam" id="PF17513">
    <property type="entry name" value="DUF5441"/>
    <property type="match status" value="1"/>
</dbReference>
<dbReference type="Proteomes" id="UP000108010">
    <property type="component" value="Segment"/>
</dbReference>
<evidence type="ECO:0000313" key="2">
    <source>
        <dbReference type="EMBL" id="ABB17772.1"/>
    </source>
</evidence>
<evidence type="ECO:0000313" key="3">
    <source>
        <dbReference type="Proteomes" id="UP000108010"/>
    </source>
</evidence>
<evidence type="ECO:0000313" key="4">
    <source>
        <dbReference type="Proteomes" id="UP000113319"/>
    </source>
</evidence>
<organism evidence="2 4">
    <name type="scientific">Human adenovirus B serotype 3</name>
    <name type="common">HAdV-3</name>
    <name type="synonym">Human adenovirus 3</name>
    <dbReference type="NCBI Taxonomy" id="45659"/>
    <lineage>
        <taxon>Viruses</taxon>
        <taxon>Varidnaviria</taxon>
        <taxon>Bamfordvirae</taxon>
        <taxon>Preplasmiviricota</taxon>
        <taxon>Polisuviricotina</taxon>
        <taxon>Pharingeaviricetes</taxon>
        <taxon>Rowavirales</taxon>
        <taxon>Adenoviridae</taxon>
        <taxon>Mastadenovirus</taxon>
        <taxon>Mastadenovirus blackbeardi</taxon>
        <taxon>Human mastadenovirus B</taxon>
    </lineage>
</organism>
<dbReference type="Proteomes" id="UP000113319">
    <property type="component" value="Segment"/>
</dbReference>
<keyword evidence="4" id="KW-1185">Reference proteome</keyword>
<reference evidence="2 4" key="1">
    <citation type="journal article" date="2005" name="Virology">
        <title>The nucleotide sequence and a first generation gene transfer vector of species B human adenovirus serotype 3.</title>
        <authorList>
            <person name="Sirena D."/>
            <person name="Ruzsics Z."/>
            <person name="Schaffner W."/>
            <person name="Greber U.F."/>
            <person name="Hemmi S."/>
        </authorList>
    </citation>
    <scope>NUCLEOTIDE SEQUENCE [LARGE SCALE GENOMIC DNA]</scope>
</reference>
<evidence type="ECO:0000313" key="1">
    <source>
        <dbReference type="EMBL" id="AAW33157.1"/>
    </source>
</evidence>
<organismHost>
    <name type="scientific">Homo sapiens</name>
    <name type="common">Human</name>
    <dbReference type="NCBI Taxonomy" id="9606"/>
</organismHost>
<protein>
    <submittedName>
        <fullName evidence="1">20.6 kDa protein</fullName>
    </submittedName>
</protein>
<reference evidence="1 3" key="2">
    <citation type="journal article" date="2006" name="Genome Res.">
        <title>Broad-spectrum respiratory tract pathogen identification using resequencing DNA microarrays.</title>
        <authorList>
            <person name="Lin B."/>
            <person name="Wang Z."/>
            <person name="Vora G.J."/>
            <person name="Thornton J.A."/>
            <person name="Schnur J.M."/>
            <person name="Thach D.C."/>
            <person name="Blaney K.M."/>
            <person name="Ligler A.G."/>
            <person name="Malanoski A.P."/>
            <person name="Santiago J."/>
            <person name="Walter E.A."/>
            <person name="Agan B.K."/>
            <person name="Metzgar D."/>
            <person name="Seto D."/>
            <person name="Daum L.T."/>
            <person name="Kruzelock R."/>
            <person name="Rowley R.K."/>
            <person name="Hanson E.H."/>
            <person name="Tibbetts C."/>
            <person name="Stenger D.A."/>
        </authorList>
    </citation>
    <scope>NUCLEOTIDE SEQUENCE [LARGE SCALE GENOMIC DNA]</scope>
    <source>
        <strain evidence="1">GB</strain>
    </source>
</reference>